<dbReference type="AlphaFoldDB" id="A0A327RMX0"/>
<sequence length="528" mass="59456">MITGELKSKIDKIWNDFWTGGISNPLTVIEQFTYLIFIKQLDDKQIVNEKKANLLGVPTENPIYTEAQRPLRWSSFKEKDPETMFNLFTRPQAALDDLTVFDFMKGIGKQGGVFAKYMKGAIFMIQSPKLLDKVVQQIDTLELDNKDAKGDLYEYMLSKIAEAGTNGQFRTPRHIIRMMVELTQPKQDDTICDPSCGTAGFLVSAGEYIQSKHLDWFNNATFREHFHNNMFNGIEFDPTMLRIGAMNMQLHGLDNPTLIGKDALSESNADIENAYSLILANPPFKGSLDYDEVESSLLKTTKTKKTELLFLSLMLRMLKVGGRAAVIVPDGVLFGSSTAHKSIRKELVENQQLQAVISMPSGVFKPYAGVSTAILIFTKTNSGGTDKVWFYDMKADGLSLDDKRNLLVTEEALEQCFTEPENIVKEVEGKCDIAQILLDAKVIMNSTVALSAVERSKMEAQYQDKTKPSFLIPKADIAANDYDLSINRYKEIVYEEIKYDAPETILADIKALDKQRTNAMLNLEKMMQ</sequence>
<protein>
    <recommendedName>
        <fullName evidence="2">site-specific DNA-methyltransferase (adenine-specific)</fullName>
        <ecNumber evidence="2">2.1.1.72</ecNumber>
    </recommendedName>
</protein>
<keyword evidence="3" id="KW-0489">Methyltransferase</keyword>
<evidence type="ECO:0000256" key="2">
    <source>
        <dbReference type="ARBA" id="ARBA00011900"/>
    </source>
</evidence>
<keyword evidence="11" id="KW-1185">Reference proteome</keyword>
<evidence type="ECO:0000313" key="11">
    <source>
        <dbReference type="Proteomes" id="UP000248703"/>
    </source>
</evidence>
<evidence type="ECO:0000256" key="3">
    <source>
        <dbReference type="ARBA" id="ARBA00022603"/>
    </source>
</evidence>
<dbReference type="PRINTS" id="PR00507">
    <property type="entry name" value="N12N6MTFRASE"/>
</dbReference>
<evidence type="ECO:0000256" key="6">
    <source>
        <dbReference type="ARBA" id="ARBA00022747"/>
    </source>
</evidence>
<comment type="caution">
    <text evidence="10">The sequence shown here is derived from an EMBL/GenBank/DDBJ whole genome shotgun (WGS) entry which is preliminary data.</text>
</comment>
<dbReference type="InterPro" id="IPR003356">
    <property type="entry name" value="DNA_methylase_A-5"/>
</dbReference>
<dbReference type="Gene3D" id="3.40.50.150">
    <property type="entry name" value="Vaccinia Virus protein VP39"/>
    <property type="match status" value="1"/>
</dbReference>
<dbReference type="InterPro" id="IPR038333">
    <property type="entry name" value="T1MK-like_N_sf"/>
</dbReference>
<name>A0A327RMX0_9FLAO</name>
<dbReference type="GO" id="GO:0009007">
    <property type="term" value="F:site-specific DNA-methyltransferase (adenine-specific) activity"/>
    <property type="evidence" value="ECO:0007669"/>
    <property type="project" value="UniProtKB-EC"/>
</dbReference>
<dbReference type="RefSeq" id="WP_111658472.1">
    <property type="nucleotide sequence ID" value="NZ_QLLO01000001.1"/>
</dbReference>
<keyword evidence="6" id="KW-0680">Restriction system</keyword>
<dbReference type="GO" id="GO:0032259">
    <property type="term" value="P:methylation"/>
    <property type="evidence" value="ECO:0007669"/>
    <property type="project" value="UniProtKB-KW"/>
</dbReference>
<evidence type="ECO:0000259" key="8">
    <source>
        <dbReference type="Pfam" id="PF02384"/>
    </source>
</evidence>
<reference evidence="10 11" key="1">
    <citation type="submission" date="2018-06" db="EMBL/GenBank/DDBJ databases">
        <title>Genomic Encyclopedia of Archaeal and Bacterial Type Strains, Phase II (KMG-II): from individual species to whole genera.</title>
        <authorList>
            <person name="Goeker M."/>
        </authorList>
    </citation>
    <scope>NUCLEOTIDE SEQUENCE [LARGE SCALE GENOMIC DNA]</scope>
    <source>
        <strain evidence="10 11">DSM 24464</strain>
    </source>
</reference>
<dbReference type="Proteomes" id="UP000248703">
    <property type="component" value="Unassembled WGS sequence"/>
</dbReference>
<feature type="domain" description="N6 adenine-specific DNA methyltransferase N-terminal" evidence="9">
    <location>
        <begin position="6"/>
        <end position="138"/>
    </location>
</feature>
<dbReference type="GO" id="GO:0003677">
    <property type="term" value="F:DNA binding"/>
    <property type="evidence" value="ECO:0007669"/>
    <property type="project" value="InterPro"/>
</dbReference>
<dbReference type="PANTHER" id="PTHR42933">
    <property type="entry name" value="SLR6095 PROTEIN"/>
    <property type="match status" value="1"/>
</dbReference>
<dbReference type="OrthoDB" id="9814572at2"/>
<organism evidence="10 11">
    <name type="scientific">Olleya aquimaris</name>
    <dbReference type="NCBI Taxonomy" id="639310"/>
    <lineage>
        <taxon>Bacteria</taxon>
        <taxon>Pseudomonadati</taxon>
        <taxon>Bacteroidota</taxon>
        <taxon>Flavobacteriia</taxon>
        <taxon>Flavobacteriales</taxon>
        <taxon>Flavobacteriaceae</taxon>
    </lineage>
</organism>
<accession>A0A327RMX0</accession>
<feature type="domain" description="DNA methylase adenine-specific" evidence="8">
    <location>
        <begin position="145"/>
        <end position="491"/>
    </location>
</feature>
<evidence type="ECO:0000313" key="10">
    <source>
        <dbReference type="EMBL" id="RAJ17831.1"/>
    </source>
</evidence>
<evidence type="ECO:0000256" key="7">
    <source>
        <dbReference type="ARBA" id="ARBA00047942"/>
    </source>
</evidence>
<gene>
    <name evidence="10" type="ORF">LY08_00099</name>
</gene>
<evidence type="ECO:0000256" key="4">
    <source>
        <dbReference type="ARBA" id="ARBA00022679"/>
    </source>
</evidence>
<dbReference type="Gene3D" id="1.20.1260.30">
    <property type="match status" value="1"/>
</dbReference>
<dbReference type="InterPro" id="IPR051537">
    <property type="entry name" value="DNA_Adenine_Mtase"/>
</dbReference>
<dbReference type="GO" id="GO:0009307">
    <property type="term" value="P:DNA restriction-modification system"/>
    <property type="evidence" value="ECO:0007669"/>
    <property type="project" value="UniProtKB-KW"/>
</dbReference>
<evidence type="ECO:0000259" key="9">
    <source>
        <dbReference type="Pfam" id="PF12161"/>
    </source>
</evidence>
<evidence type="ECO:0000256" key="1">
    <source>
        <dbReference type="ARBA" id="ARBA00006594"/>
    </source>
</evidence>
<evidence type="ECO:0000256" key="5">
    <source>
        <dbReference type="ARBA" id="ARBA00022691"/>
    </source>
</evidence>
<dbReference type="EC" id="2.1.1.72" evidence="2"/>
<comment type="similarity">
    <text evidence="1">Belongs to the N(4)/N(6)-methyltransferase family.</text>
</comment>
<dbReference type="Pfam" id="PF02384">
    <property type="entry name" value="N6_Mtase"/>
    <property type="match status" value="1"/>
</dbReference>
<dbReference type="SUPFAM" id="SSF53335">
    <property type="entry name" value="S-adenosyl-L-methionine-dependent methyltransferases"/>
    <property type="match status" value="1"/>
</dbReference>
<dbReference type="PANTHER" id="PTHR42933:SF3">
    <property type="entry name" value="TYPE I RESTRICTION ENZYME MJAVIII METHYLASE SUBUNIT"/>
    <property type="match status" value="1"/>
</dbReference>
<dbReference type="PROSITE" id="PS00092">
    <property type="entry name" value="N6_MTASE"/>
    <property type="match status" value="1"/>
</dbReference>
<dbReference type="InterPro" id="IPR029063">
    <property type="entry name" value="SAM-dependent_MTases_sf"/>
</dbReference>
<dbReference type="Pfam" id="PF12161">
    <property type="entry name" value="HsdM_N"/>
    <property type="match status" value="1"/>
</dbReference>
<proteinExistence type="inferred from homology"/>
<dbReference type="InterPro" id="IPR022749">
    <property type="entry name" value="D12N6_MeTrfase_N"/>
</dbReference>
<dbReference type="InterPro" id="IPR002052">
    <property type="entry name" value="DNA_methylase_N6_adenine_CS"/>
</dbReference>
<comment type="catalytic activity">
    <reaction evidence="7">
        <text>a 2'-deoxyadenosine in DNA + S-adenosyl-L-methionine = an N(6)-methyl-2'-deoxyadenosine in DNA + S-adenosyl-L-homocysteine + H(+)</text>
        <dbReference type="Rhea" id="RHEA:15197"/>
        <dbReference type="Rhea" id="RHEA-COMP:12418"/>
        <dbReference type="Rhea" id="RHEA-COMP:12419"/>
        <dbReference type="ChEBI" id="CHEBI:15378"/>
        <dbReference type="ChEBI" id="CHEBI:57856"/>
        <dbReference type="ChEBI" id="CHEBI:59789"/>
        <dbReference type="ChEBI" id="CHEBI:90615"/>
        <dbReference type="ChEBI" id="CHEBI:90616"/>
        <dbReference type="EC" id="2.1.1.72"/>
    </reaction>
</comment>
<keyword evidence="4" id="KW-0808">Transferase</keyword>
<keyword evidence="5" id="KW-0949">S-adenosyl-L-methionine</keyword>
<dbReference type="GO" id="GO:0008170">
    <property type="term" value="F:N-methyltransferase activity"/>
    <property type="evidence" value="ECO:0007669"/>
    <property type="project" value="InterPro"/>
</dbReference>
<dbReference type="EMBL" id="QLLO01000001">
    <property type="protein sequence ID" value="RAJ17831.1"/>
    <property type="molecule type" value="Genomic_DNA"/>
</dbReference>